<dbReference type="RefSeq" id="WP_159781319.1">
    <property type="nucleotide sequence ID" value="NZ_WMEY01000005.1"/>
</dbReference>
<proteinExistence type="predicted"/>
<gene>
    <name evidence="1" type="ORF">GLW07_15755</name>
</gene>
<evidence type="ECO:0000313" key="1">
    <source>
        <dbReference type="EMBL" id="MYL64813.1"/>
    </source>
</evidence>
<evidence type="ECO:0000313" key="2">
    <source>
        <dbReference type="Proteomes" id="UP000447833"/>
    </source>
</evidence>
<comment type="caution">
    <text evidence="1">The sequence shown here is derived from an EMBL/GenBank/DDBJ whole genome shotgun (WGS) entry which is preliminary data.</text>
</comment>
<dbReference type="AlphaFoldDB" id="A0A845F1P0"/>
<reference evidence="1 2" key="1">
    <citation type="submission" date="2019-11" db="EMBL/GenBank/DDBJ databases">
        <title>Genome sequences of 17 halophilic strains isolated from different environments.</title>
        <authorList>
            <person name="Furrow R.E."/>
        </authorList>
    </citation>
    <scope>NUCLEOTIDE SEQUENCE [LARGE SCALE GENOMIC DNA]</scope>
    <source>
        <strain evidence="1 2">22506_14_FS</strain>
    </source>
</reference>
<accession>A0A845F1P0</accession>
<dbReference type="EMBL" id="WMEY01000005">
    <property type="protein sequence ID" value="MYL64813.1"/>
    <property type="molecule type" value="Genomic_DNA"/>
</dbReference>
<name>A0A845F1P0_9BACL</name>
<sequence length="93" mass="11150">MLTRTHYKERRPTDQRLINWSVENTKEHDYQDSNLAIVECTCTNSDGDELQTVKTLEMSPEHDSWEEWMDELKKDRFEIIQCPSCKVWTINDN</sequence>
<dbReference type="Proteomes" id="UP000447833">
    <property type="component" value="Unassembled WGS sequence"/>
</dbReference>
<organism evidence="1 2">
    <name type="scientific">Guptibacillus hwajinpoensis</name>
    <dbReference type="NCBI Taxonomy" id="208199"/>
    <lineage>
        <taxon>Bacteria</taxon>
        <taxon>Bacillati</taxon>
        <taxon>Bacillota</taxon>
        <taxon>Bacilli</taxon>
        <taxon>Bacillales</taxon>
        <taxon>Guptibacillaceae</taxon>
        <taxon>Guptibacillus</taxon>
    </lineage>
</organism>
<protein>
    <submittedName>
        <fullName evidence="1">Uncharacterized protein</fullName>
    </submittedName>
</protein>